<dbReference type="Proteomes" id="UP000186004">
    <property type="component" value="Unassembled WGS sequence"/>
</dbReference>
<reference evidence="1 2" key="1">
    <citation type="submission" date="2017-01" db="EMBL/GenBank/DDBJ databases">
        <authorList>
            <person name="Mah S.A."/>
            <person name="Swanson W.J."/>
            <person name="Moy G.W."/>
            <person name="Vacquier V.D."/>
        </authorList>
    </citation>
    <scope>NUCLEOTIDE SEQUENCE [LARGE SCALE GENOMIC DNA]</scope>
    <source>
        <strain evidence="1 2">DSM 45758</strain>
    </source>
</reference>
<evidence type="ECO:0000313" key="1">
    <source>
        <dbReference type="EMBL" id="SIR13172.1"/>
    </source>
</evidence>
<dbReference type="RefSeq" id="WP_076470535.1">
    <property type="nucleotide sequence ID" value="NZ_FTNF01000006.1"/>
</dbReference>
<evidence type="ECO:0000313" key="2">
    <source>
        <dbReference type="Proteomes" id="UP000186004"/>
    </source>
</evidence>
<protein>
    <submittedName>
        <fullName evidence="1">Uncharacterized protein</fullName>
    </submittedName>
</protein>
<gene>
    <name evidence="1" type="ORF">SAMN05444858_106281</name>
</gene>
<proteinExistence type="predicted"/>
<name>A0A1N6YEX3_9ACTN</name>
<dbReference type="STRING" id="1198245.SAMN05444858_106281"/>
<keyword evidence="2" id="KW-1185">Reference proteome</keyword>
<dbReference type="AlphaFoldDB" id="A0A1N6YEX3"/>
<organism evidence="1 2">
    <name type="scientific">Micromonospora avicenniae</name>
    <dbReference type="NCBI Taxonomy" id="1198245"/>
    <lineage>
        <taxon>Bacteria</taxon>
        <taxon>Bacillati</taxon>
        <taxon>Actinomycetota</taxon>
        <taxon>Actinomycetes</taxon>
        <taxon>Micromonosporales</taxon>
        <taxon>Micromonosporaceae</taxon>
        <taxon>Micromonospora</taxon>
    </lineage>
</organism>
<dbReference type="EMBL" id="FTNF01000006">
    <property type="protein sequence ID" value="SIR13172.1"/>
    <property type="molecule type" value="Genomic_DNA"/>
</dbReference>
<accession>A0A1N6YEX3</accession>
<sequence>MNTIDPQEIRHALGVAADWAEEGLAPVTEAEIAVLAMSVLAARNPELYAAASTDDEMDDVEQEIAAAVWDALGVQPDLSWYFEGAAEGSD</sequence>